<name>A0A6L8MQV3_9BURK</name>
<dbReference type="InterPro" id="IPR029058">
    <property type="entry name" value="AB_hydrolase_fold"/>
</dbReference>
<dbReference type="Gene3D" id="1.20.1440.110">
    <property type="entry name" value="acylaminoacyl peptidase"/>
    <property type="match status" value="1"/>
</dbReference>
<dbReference type="InterPro" id="IPR001375">
    <property type="entry name" value="Peptidase_S9_cat"/>
</dbReference>
<sequence length="386" mass="43218">MFKYFPTNYVWNLSVDLAIEMGARIGEIEEMCAPLQEAARQPDAAGTQAFRATWSRMADKLCELAAEDEARGRLISAGEKYGRAATYYLTAERLQAHGAPGRVALYQRFLEVFAQGLRLAGENCERVEIPYGDQYLSGLLVRAEGVDGPAPILVQVNGLDSTKEMKYRVGLPRWLAQRGVSSLVVDQPGTGEALRLHGLTAVHDSERWASKIVDWLETRNDIDPKRIGLEGVSLGGYYCPRAVAFEPRFACGVVWGANHDWRDVQKKRLAKEGSFPVPHYWEHVRWVWGAKDMDDFMANAEQVHLDGVLQRVEVPFLVTHGEKDSQIPLHWAQRTYDQLVNSPKRELKIFTEREGGVQHSSFDNSANAGAYIADWVAETLGGRTAL</sequence>
<reference evidence="2 3" key="1">
    <citation type="submission" date="2019-12" db="EMBL/GenBank/DDBJ databases">
        <title>Novel species isolated from a subtropical stream in China.</title>
        <authorList>
            <person name="Lu H."/>
        </authorList>
    </citation>
    <scope>NUCLEOTIDE SEQUENCE [LARGE SCALE GENOMIC DNA]</scope>
    <source>
        <strain evidence="2 3">FT50W</strain>
    </source>
</reference>
<organism evidence="2 3">
    <name type="scientific">Duganella lactea</name>
    <dbReference type="NCBI Taxonomy" id="2692173"/>
    <lineage>
        <taxon>Bacteria</taxon>
        <taxon>Pseudomonadati</taxon>
        <taxon>Pseudomonadota</taxon>
        <taxon>Betaproteobacteria</taxon>
        <taxon>Burkholderiales</taxon>
        <taxon>Oxalobacteraceae</taxon>
        <taxon>Telluria group</taxon>
        <taxon>Duganella</taxon>
    </lineage>
</organism>
<dbReference type="AlphaFoldDB" id="A0A6L8MQV3"/>
<evidence type="ECO:0000313" key="3">
    <source>
        <dbReference type="Proteomes" id="UP000474565"/>
    </source>
</evidence>
<dbReference type="GO" id="GO:0008236">
    <property type="term" value="F:serine-type peptidase activity"/>
    <property type="evidence" value="ECO:0007669"/>
    <property type="project" value="InterPro"/>
</dbReference>
<dbReference type="Pfam" id="PF00326">
    <property type="entry name" value="Peptidase_S9"/>
    <property type="match status" value="1"/>
</dbReference>
<evidence type="ECO:0000259" key="1">
    <source>
        <dbReference type="Pfam" id="PF00326"/>
    </source>
</evidence>
<dbReference type="RefSeq" id="WP_161020173.1">
    <property type="nucleotide sequence ID" value="NZ_WWCP01000018.1"/>
</dbReference>
<protein>
    <submittedName>
        <fullName evidence="2">Prolyl oligopeptidase family serine peptidase</fullName>
    </submittedName>
</protein>
<feature type="domain" description="Peptidase S9 prolyl oligopeptidase catalytic" evidence="1">
    <location>
        <begin position="210"/>
        <end position="381"/>
    </location>
</feature>
<gene>
    <name evidence="2" type="ORF">GTP44_15730</name>
</gene>
<accession>A0A6L8MQV3</accession>
<comment type="caution">
    <text evidence="2">The sequence shown here is derived from an EMBL/GenBank/DDBJ whole genome shotgun (WGS) entry which is preliminary data.</text>
</comment>
<dbReference type="EMBL" id="WWCP01000018">
    <property type="protein sequence ID" value="MYM83398.1"/>
    <property type="molecule type" value="Genomic_DNA"/>
</dbReference>
<dbReference type="InterPro" id="IPR050261">
    <property type="entry name" value="FrsA_esterase"/>
</dbReference>
<evidence type="ECO:0000313" key="2">
    <source>
        <dbReference type="EMBL" id="MYM83398.1"/>
    </source>
</evidence>
<dbReference type="SUPFAM" id="SSF53474">
    <property type="entry name" value="alpha/beta-Hydrolases"/>
    <property type="match status" value="1"/>
</dbReference>
<dbReference type="GO" id="GO:0006508">
    <property type="term" value="P:proteolysis"/>
    <property type="evidence" value="ECO:0007669"/>
    <property type="project" value="InterPro"/>
</dbReference>
<proteinExistence type="predicted"/>
<dbReference type="Gene3D" id="3.40.50.1820">
    <property type="entry name" value="alpha/beta hydrolase"/>
    <property type="match status" value="1"/>
</dbReference>
<dbReference type="PANTHER" id="PTHR22946:SF12">
    <property type="entry name" value="CONIDIAL PIGMENT BIOSYNTHESIS PROTEIN AYG1 (AFU_ORTHOLOGUE AFUA_2G17550)"/>
    <property type="match status" value="1"/>
</dbReference>
<dbReference type="PANTHER" id="PTHR22946">
    <property type="entry name" value="DIENELACTONE HYDROLASE DOMAIN-CONTAINING PROTEIN-RELATED"/>
    <property type="match status" value="1"/>
</dbReference>
<dbReference type="Proteomes" id="UP000474565">
    <property type="component" value="Unassembled WGS sequence"/>
</dbReference>